<organism evidence="1">
    <name type="scientific">Thermodesulforhabdus norvegica</name>
    <dbReference type="NCBI Taxonomy" id="39841"/>
    <lineage>
        <taxon>Bacteria</taxon>
        <taxon>Pseudomonadati</taxon>
        <taxon>Thermodesulfobacteriota</taxon>
        <taxon>Syntrophobacteria</taxon>
        <taxon>Syntrophobacterales</taxon>
        <taxon>Thermodesulforhabdaceae</taxon>
        <taxon>Thermodesulforhabdus</taxon>
    </lineage>
</organism>
<sequence length="133" mass="15430">MSSHFEKVKNYLLELGLEIVEENADEELVVVRDEERGINNLIIDCEEPILILEQMVMGVPQSDRERFFERLLQINRNLIHGAFVLDEESKYVLFRDTLQLQNLDFNELEGSILALELALVEYGDELASYVKAK</sequence>
<accession>A0A7C0WSI0</accession>
<dbReference type="Proteomes" id="UP000886355">
    <property type="component" value="Unassembled WGS sequence"/>
</dbReference>
<dbReference type="Pfam" id="PF22550">
    <property type="entry name" value="CesT_Tir_1"/>
    <property type="match status" value="1"/>
</dbReference>
<evidence type="ECO:0000313" key="1">
    <source>
        <dbReference type="EMBL" id="HDL89553.1"/>
    </source>
</evidence>
<gene>
    <name evidence="1" type="ORF">ENG14_01450</name>
</gene>
<reference evidence="1" key="1">
    <citation type="journal article" date="2020" name="mSystems">
        <title>Genome- and Community-Level Interaction Insights into Carbon Utilization and Element Cycling Functions of Hydrothermarchaeota in Hydrothermal Sediment.</title>
        <authorList>
            <person name="Zhou Z."/>
            <person name="Liu Y."/>
            <person name="Xu W."/>
            <person name="Pan J."/>
            <person name="Luo Z.H."/>
            <person name="Li M."/>
        </authorList>
    </citation>
    <scope>NUCLEOTIDE SEQUENCE [LARGE SCALE GENOMIC DNA]</scope>
    <source>
        <strain evidence="1">HyVt-19</strain>
    </source>
</reference>
<name>A0A7C0WSI0_9BACT</name>
<comment type="caution">
    <text evidence="1">The sequence shown here is derived from an EMBL/GenBank/DDBJ whole genome shotgun (WGS) entry which is preliminary data.</text>
</comment>
<dbReference type="AlphaFoldDB" id="A0A7C0WSI0"/>
<dbReference type="SUPFAM" id="SSF69635">
    <property type="entry name" value="Type III secretory system chaperone-like"/>
    <property type="match status" value="1"/>
</dbReference>
<dbReference type="InterPro" id="IPR054345">
    <property type="entry name" value="Tir-like"/>
</dbReference>
<proteinExistence type="predicted"/>
<dbReference type="Gene3D" id="3.30.1460.10">
    <property type="match status" value="1"/>
</dbReference>
<dbReference type="EMBL" id="DQZW01000070">
    <property type="protein sequence ID" value="HDL89553.1"/>
    <property type="molecule type" value="Genomic_DNA"/>
</dbReference>
<protein>
    <submittedName>
        <fullName evidence="1">Molecular chaperone Tir</fullName>
    </submittedName>
</protein>